<dbReference type="Proteomes" id="UP000012174">
    <property type="component" value="Unassembled WGS sequence"/>
</dbReference>
<gene>
    <name evidence="2" type="ORF">UCREL1_2214</name>
</gene>
<proteinExistence type="predicted"/>
<dbReference type="PANTHER" id="PTHR36847">
    <property type="entry name" value="AMIDOLIGASE ENZYME"/>
    <property type="match status" value="1"/>
</dbReference>
<organism evidence="2 3">
    <name type="scientific">Eutypa lata (strain UCR-EL1)</name>
    <name type="common">Grapevine dieback disease fungus</name>
    <name type="synonym">Eutypa armeniacae</name>
    <dbReference type="NCBI Taxonomy" id="1287681"/>
    <lineage>
        <taxon>Eukaryota</taxon>
        <taxon>Fungi</taxon>
        <taxon>Dikarya</taxon>
        <taxon>Ascomycota</taxon>
        <taxon>Pezizomycotina</taxon>
        <taxon>Sordariomycetes</taxon>
        <taxon>Xylariomycetidae</taxon>
        <taxon>Xylariales</taxon>
        <taxon>Diatrypaceae</taxon>
        <taxon>Eutypa</taxon>
    </lineage>
</organism>
<dbReference type="Pfam" id="PF12224">
    <property type="entry name" value="Amidoligase_2"/>
    <property type="match status" value="1"/>
</dbReference>
<accession>M7T1N2</accession>
<dbReference type="KEGG" id="ela:UCREL1_2214"/>
<feature type="compositionally biased region" description="Low complexity" evidence="1">
    <location>
        <begin position="192"/>
        <end position="204"/>
    </location>
</feature>
<name>M7T1N2_EUTLA</name>
<evidence type="ECO:0008006" key="4">
    <source>
        <dbReference type="Google" id="ProtNLM"/>
    </source>
</evidence>
<feature type="region of interest" description="Disordered" evidence="1">
    <location>
        <begin position="186"/>
        <end position="206"/>
    </location>
</feature>
<evidence type="ECO:0000313" key="2">
    <source>
        <dbReference type="EMBL" id="EMR70748.1"/>
    </source>
</evidence>
<evidence type="ECO:0000256" key="1">
    <source>
        <dbReference type="SAM" id="MobiDB-lite"/>
    </source>
</evidence>
<evidence type="ECO:0000313" key="3">
    <source>
        <dbReference type="Proteomes" id="UP000012174"/>
    </source>
</evidence>
<sequence>MESQTHLASKFGVEIETRIKGLEGADPPDIKEDDTDPPGIKVEKKMKRWGRHVGPLGDALALNEVANHLTVDQYEKVAETYEQWYLTPDDSIVVDKLWGVELVSPVFDYPNRHSWKAQLSRVYGVLNDAPFFSDPNGTCALHVHVSIEPTWTVERVRRLAKAILHYMPQFEQLASKVGRTGAHMQEQAIPNSVKVDGSSSSDGSRPSMEAVQKYLDSLETIRDIVKALCPADERMMWTQDGVRPPRHYFWNLWPLVGLGFEENEYHYFVKKTGTVEFRIPPSPKTEQQVAAWIDLVNLFVLTAVDGDSPSGNSLVSFVQFWSQHSSGVPAGDLLRVEHLFGEQE</sequence>
<dbReference type="PANTHER" id="PTHR36847:SF1">
    <property type="entry name" value="AMIDOLIGASE ENZYME"/>
    <property type="match status" value="1"/>
</dbReference>
<protein>
    <recommendedName>
        <fullName evidence="4">Amidoligase enzyme protein</fullName>
    </recommendedName>
</protein>
<feature type="region of interest" description="Disordered" evidence="1">
    <location>
        <begin position="20"/>
        <end position="40"/>
    </location>
</feature>
<dbReference type="HOGENOM" id="CLU_806608_0_0_1"/>
<keyword evidence="3" id="KW-1185">Reference proteome</keyword>
<dbReference type="EMBL" id="KB705791">
    <property type="protein sequence ID" value="EMR70748.1"/>
    <property type="molecule type" value="Genomic_DNA"/>
</dbReference>
<dbReference type="OrthoDB" id="4746027at2759"/>
<dbReference type="InterPro" id="IPR022025">
    <property type="entry name" value="Amidoligase_2"/>
</dbReference>
<reference evidence="3" key="1">
    <citation type="journal article" date="2013" name="Genome Announc.">
        <title>Draft genome sequence of the grapevine dieback fungus Eutypa lata UCR-EL1.</title>
        <authorList>
            <person name="Blanco-Ulate B."/>
            <person name="Rolshausen P.E."/>
            <person name="Cantu D."/>
        </authorList>
    </citation>
    <scope>NUCLEOTIDE SEQUENCE [LARGE SCALE GENOMIC DNA]</scope>
    <source>
        <strain evidence="3">UCR-EL1</strain>
    </source>
</reference>
<dbReference type="AlphaFoldDB" id="M7T1N2"/>